<feature type="region of interest" description="Disordered" evidence="1">
    <location>
        <begin position="226"/>
        <end position="271"/>
    </location>
</feature>
<dbReference type="STRING" id="930992.A0A0D0A8X7"/>
<gene>
    <name evidence="2" type="ORF">CY34DRAFT_9593</name>
</gene>
<evidence type="ECO:0000313" key="2">
    <source>
        <dbReference type="EMBL" id="KIK46590.1"/>
    </source>
</evidence>
<dbReference type="HOGENOM" id="CLU_074178_0_0_1"/>
<dbReference type="OrthoDB" id="1714508at2759"/>
<dbReference type="InParanoid" id="A0A0D0A8X7"/>
<dbReference type="PANTHER" id="PTHR13464:SF0">
    <property type="entry name" value="SAP30-BINDING PROTEIN"/>
    <property type="match status" value="1"/>
</dbReference>
<evidence type="ECO:0000256" key="1">
    <source>
        <dbReference type="SAM" id="MobiDB-lite"/>
    </source>
</evidence>
<dbReference type="GO" id="GO:0006355">
    <property type="term" value="P:regulation of DNA-templated transcription"/>
    <property type="evidence" value="ECO:0007669"/>
    <property type="project" value="InterPro"/>
</dbReference>
<feature type="compositionally biased region" description="Basic residues" evidence="1">
    <location>
        <begin position="258"/>
        <end position="271"/>
    </location>
</feature>
<reference evidence="2 3" key="1">
    <citation type="submission" date="2014-04" db="EMBL/GenBank/DDBJ databases">
        <authorList>
            <consortium name="DOE Joint Genome Institute"/>
            <person name="Kuo A."/>
            <person name="Ruytinx J."/>
            <person name="Rineau F."/>
            <person name="Colpaert J."/>
            <person name="Kohler A."/>
            <person name="Nagy L.G."/>
            <person name="Floudas D."/>
            <person name="Copeland A."/>
            <person name="Barry K.W."/>
            <person name="Cichocki N."/>
            <person name="Veneault-Fourrey C."/>
            <person name="LaButti K."/>
            <person name="Lindquist E.A."/>
            <person name="Lipzen A."/>
            <person name="Lundell T."/>
            <person name="Morin E."/>
            <person name="Murat C."/>
            <person name="Sun H."/>
            <person name="Tunlid A."/>
            <person name="Henrissat B."/>
            <person name="Grigoriev I.V."/>
            <person name="Hibbett D.S."/>
            <person name="Martin F."/>
            <person name="Nordberg H.P."/>
            <person name="Cantor M.N."/>
            <person name="Hua S.X."/>
        </authorList>
    </citation>
    <scope>NUCLEOTIDE SEQUENCE [LARGE SCALE GENOMIC DNA]</scope>
    <source>
        <strain evidence="2 3">UH-Slu-Lm8-n1</strain>
    </source>
</reference>
<accession>A0A0D0A8X7</accession>
<keyword evidence="3" id="KW-1185">Reference proteome</keyword>
<evidence type="ECO:0000313" key="3">
    <source>
        <dbReference type="Proteomes" id="UP000054485"/>
    </source>
</evidence>
<dbReference type="PANTHER" id="PTHR13464">
    <property type="entry name" value="TRANSCRIPTIONAL REGULATOR PROTEIN HCNGP"/>
    <property type="match status" value="1"/>
</dbReference>
<evidence type="ECO:0008006" key="4">
    <source>
        <dbReference type="Google" id="ProtNLM"/>
    </source>
</evidence>
<feature type="compositionally biased region" description="Polar residues" evidence="1">
    <location>
        <begin position="226"/>
        <end position="244"/>
    </location>
</feature>
<dbReference type="InterPro" id="IPR012479">
    <property type="entry name" value="SAP30BP"/>
</dbReference>
<sequence length="271" mass="30263">MDPANTTARLLPKSQVIIRRPAQQRGHPRAHVSDEIVGGSESLRASSPASIPDAFPNTEQVETGSPEEADEISHLRKLLRPPPIAGFADWGISPASLSPYDPAIQTKLAQFHALKQDSEDPKHFNDSLMSNRSFRNPHLYAKLVEFVDVDERTTNFPKDMWDPDDMRPEWFADSIVVHALAFGTSSHLAICSTNCPMVIFFLVVHGDVYGCLYLCPKAALQKARSEQTASSQSKRTQINFTTSAKAPPHHPTYDKLAPRHSSRFHPYSRLR</sequence>
<dbReference type="Pfam" id="PF07818">
    <property type="entry name" value="HCNGP"/>
    <property type="match status" value="1"/>
</dbReference>
<proteinExistence type="predicted"/>
<name>A0A0D0A8X7_9AGAM</name>
<dbReference type="Proteomes" id="UP000054485">
    <property type="component" value="Unassembled WGS sequence"/>
</dbReference>
<dbReference type="AlphaFoldDB" id="A0A0D0A8X7"/>
<feature type="region of interest" description="Disordered" evidence="1">
    <location>
        <begin position="20"/>
        <end position="67"/>
    </location>
</feature>
<protein>
    <recommendedName>
        <fullName evidence="4">HCNGP-domain-containing protein</fullName>
    </recommendedName>
</protein>
<dbReference type="GO" id="GO:0005634">
    <property type="term" value="C:nucleus"/>
    <property type="evidence" value="ECO:0007669"/>
    <property type="project" value="TreeGrafter"/>
</dbReference>
<reference evidence="3" key="2">
    <citation type="submission" date="2015-01" db="EMBL/GenBank/DDBJ databases">
        <title>Evolutionary Origins and Diversification of the Mycorrhizal Mutualists.</title>
        <authorList>
            <consortium name="DOE Joint Genome Institute"/>
            <consortium name="Mycorrhizal Genomics Consortium"/>
            <person name="Kohler A."/>
            <person name="Kuo A."/>
            <person name="Nagy L.G."/>
            <person name="Floudas D."/>
            <person name="Copeland A."/>
            <person name="Barry K.W."/>
            <person name="Cichocki N."/>
            <person name="Veneault-Fourrey C."/>
            <person name="LaButti K."/>
            <person name="Lindquist E.A."/>
            <person name="Lipzen A."/>
            <person name="Lundell T."/>
            <person name="Morin E."/>
            <person name="Murat C."/>
            <person name="Riley R."/>
            <person name="Ohm R."/>
            <person name="Sun H."/>
            <person name="Tunlid A."/>
            <person name="Henrissat B."/>
            <person name="Grigoriev I.V."/>
            <person name="Hibbett D.S."/>
            <person name="Martin F."/>
        </authorList>
    </citation>
    <scope>NUCLEOTIDE SEQUENCE [LARGE SCALE GENOMIC DNA]</scope>
    <source>
        <strain evidence="3">UH-Slu-Lm8-n1</strain>
    </source>
</reference>
<dbReference type="EMBL" id="KN835157">
    <property type="protein sequence ID" value="KIK46590.1"/>
    <property type="molecule type" value="Genomic_DNA"/>
</dbReference>
<organism evidence="2 3">
    <name type="scientific">Suillus luteus UH-Slu-Lm8-n1</name>
    <dbReference type="NCBI Taxonomy" id="930992"/>
    <lineage>
        <taxon>Eukaryota</taxon>
        <taxon>Fungi</taxon>
        <taxon>Dikarya</taxon>
        <taxon>Basidiomycota</taxon>
        <taxon>Agaricomycotina</taxon>
        <taxon>Agaricomycetes</taxon>
        <taxon>Agaricomycetidae</taxon>
        <taxon>Boletales</taxon>
        <taxon>Suillineae</taxon>
        <taxon>Suillaceae</taxon>
        <taxon>Suillus</taxon>
    </lineage>
</organism>